<proteinExistence type="predicted"/>
<evidence type="ECO:0000256" key="1">
    <source>
        <dbReference type="SAM" id="Phobius"/>
    </source>
</evidence>
<reference evidence="2" key="1">
    <citation type="journal article" date="2015" name="Nature">
        <title>Complex archaea that bridge the gap between prokaryotes and eukaryotes.</title>
        <authorList>
            <person name="Spang A."/>
            <person name="Saw J.H."/>
            <person name="Jorgensen S.L."/>
            <person name="Zaremba-Niedzwiedzka K."/>
            <person name="Martijn J."/>
            <person name="Lind A.E."/>
            <person name="van Eijk R."/>
            <person name="Schleper C."/>
            <person name="Guy L."/>
            <person name="Ettema T.J."/>
        </authorList>
    </citation>
    <scope>NUCLEOTIDE SEQUENCE</scope>
</reference>
<protein>
    <submittedName>
        <fullName evidence="2">Uncharacterized protein</fullName>
    </submittedName>
</protein>
<dbReference type="AlphaFoldDB" id="A0A0F9T2E2"/>
<dbReference type="EMBL" id="LAZR01000344">
    <property type="protein sequence ID" value="KKN73384.1"/>
    <property type="molecule type" value="Genomic_DNA"/>
</dbReference>
<sequence>MDENIHMTKPGEPSFSIVDPDWLIKIKETDDSEYRLPDPPKPAVAIRGSAPGWFTELYTKAMTKPGPIKPEIVGFAIGALVSSIIWFAILLWLLKL</sequence>
<name>A0A0F9T2E2_9ZZZZ</name>
<feature type="transmembrane region" description="Helical" evidence="1">
    <location>
        <begin position="72"/>
        <end position="94"/>
    </location>
</feature>
<keyword evidence="1" id="KW-0812">Transmembrane</keyword>
<gene>
    <name evidence="2" type="ORF">LCGC14_0400870</name>
</gene>
<organism evidence="2">
    <name type="scientific">marine sediment metagenome</name>
    <dbReference type="NCBI Taxonomy" id="412755"/>
    <lineage>
        <taxon>unclassified sequences</taxon>
        <taxon>metagenomes</taxon>
        <taxon>ecological metagenomes</taxon>
    </lineage>
</organism>
<evidence type="ECO:0000313" key="2">
    <source>
        <dbReference type="EMBL" id="KKN73384.1"/>
    </source>
</evidence>
<keyword evidence="1" id="KW-0472">Membrane</keyword>
<accession>A0A0F9T2E2</accession>
<comment type="caution">
    <text evidence="2">The sequence shown here is derived from an EMBL/GenBank/DDBJ whole genome shotgun (WGS) entry which is preliminary data.</text>
</comment>
<keyword evidence="1" id="KW-1133">Transmembrane helix</keyword>